<organism evidence="3 4">
    <name type="scientific">Aphanomyces astaci</name>
    <name type="common">Crayfish plague agent</name>
    <dbReference type="NCBI Taxonomy" id="112090"/>
    <lineage>
        <taxon>Eukaryota</taxon>
        <taxon>Sar</taxon>
        <taxon>Stramenopiles</taxon>
        <taxon>Oomycota</taxon>
        <taxon>Saprolegniomycetes</taxon>
        <taxon>Saprolegniales</taxon>
        <taxon>Verrucalvaceae</taxon>
        <taxon>Aphanomyces</taxon>
    </lineage>
</organism>
<dbReference type="InterPro" id="IPR044399">
    <property type="entry name" value="Mb-like_M"/>
</dbReference>
<dbReference type="InterPro" id="IPR012292">
    <property type="entry name" value="Globin/Proto"/>
</dbReference>
<dbReference type="SUPFAM" id="SSF46458">
    <property type="entry name" value="Globin-like"/>
    <property type="match status" value="1"/>
</dbReference>
<name>A0A9X8DSP7_APHAT</name>
<evidence type="ECO:0000313" key="4">
    <source>
        <dbReference type="Proteomes" id="UP000275652"/>
    </source>
</evidence>
<dbReference type="AlphaFoldDB" id="A0A9X8DSP7"/>
<accession>A0A9X8DSP7</accession>
<evidence type="ECO:0000313" key="3">
    <source>
        <dbReference type="EMBL" id="RLO02765.1"/>
    </source>
</evidence>
<dbReference type="InterPro" id="IPR000971">
    <property type="entry name" value="Globin"/>
</dbReference>
<dbReference type="CDD" id="cd01040">
    <property type="entry name" value="Mb-like"/>
    <property type="match status" value="1"/>
</dbReference>
<reference evidence="3 4" key="1">
    <citation type="journal article" date="2018" name="J. Invertebr. Pathol.">
        <title>New genotyping method for the causative agent of crayfish plague (Aphanomyces astaci) based on whole genome data.</title>
        <authorList>
            <person name="Minardi D."/>
            <person name="Studholme D.J."/>
            <person name="van der Giezen M."/>
            <person name="Pretto T."/>
            <person name="Oidtmann B."/>
        </authorList>
    </citation>
    <scope>NUCLEOTIDE SEQUENCE [LARGE SCALE GENOMIC DNA]</scope>
    <source>
        <strain evidence="3 4">KB13</strain>
    </source>
</reference>
<dbReference type="Pfam" id="PF00042">
    <property type="entry name" value="Globin"/>
    <property type="match status" value="1"/>
</dbReference>
<comment type="caution">
    <text evidence="3">The sequence shown here is derived from an EMBL/GenBank/DDBJ whole genome shotgun (WGS) entry which is preliminary data.</text>
</comment>
<dbReference type="Gene3D" id="1.10.490.10">
    <property type="entry name" value="Globins"/>
    <property type="match status" value="1"/>
</dbReference>
<feature type="domain" description="Globin" evidence="2">
    <location>
        <begin position="55"/>
        <end position="194"/>
    </location>
</feature>
<dbReference type="PROSITE" id="PS01033">
    <property type="entry name" value="GLOBIN"/>
    <property type="match status" value="1"/>
</dbReference>
<feature type="coiled-coil region" evidence="1">
    <location>
        <begin position="320"/>
        <end position="365"/>
    </location>
</feature>
<evidence type="ECO:0000256" key="1">
    <source>
        <dbReference type="SAM" id="Coils"/>
    </source>
</evidence>
<protein>
    <recommendedName>
        <fullName evidence="2">Globin domain-containing protein</fullName>
    </recommendedName>
</protein>
<dbReference type="Proteomes" id="UP000275652">
    <property type="component" value="Unassembled WGS sequence"/>
</dbReference>
<evidence type="ECO:0000259" key="2">
    <source>
        <dbReference type="PROSITE" id="PS01033"/>
    </source>
</evidence>
<gene>
    <name evidence="3" type="ORF">DYB28_000092</name>
</gene>
<dbReference type="EMBL" id="QUTI01032753">
    <property type="protein sequence ID" value="RLO02765.1"/>
    <property type="molecule type" value="Genomic_DNA"/>
</dbReference>
<dbReference type="GO" id="GO:0019825">
    <property type="term" value="F:oxygen binding"/>
    <property type="evidence" value="ECO:0007669"/>
    <property type="project" value="InterPro"/>
</dbReference>
<dbReference type="GO" id="GO:0020037">
    <property type="term" value="F:heme binding"/>
    <property type="evidence" value="ECO:0007669"/>
    <property type="project" value="InterPro"/>
</dbReference>
<dbReference type="InterPro" id="IPR009050">
    <property type="entry name" value="Globin-like_sf"/>
</dbReference>
<keyword evidence="1" id="KW-0175">Coiled coil</keyword>
<proteinExistence type="predicted"/>
<sequence length="839" mass="94546">MGAKQGKVARGDISDDKYPATPFLLHGVASSDHVHHYLPANIPLFPMLNQTYAEECTKTWRDICKATPDKMKGYDQPGIVLFQDEFFHRLFQRDSAMEGVFSSPKKRAEVLVLAMTFILKTASDDHEKVKHRCRHLGHMHRSIPLVRPHHFAVYVGTCIEVIMHWLGKESTPNVGEAWSNVMGFYLKHIMQAYLFQTVNESDFAQNTTATAGPTTVIDTRNRYEDAFSVPMACLEIARNLQISAMSAVSELRDAYKAIKFLQEALTKSKEEVGMCHSQLMVQEEQHLVDIHTLQAELNQERAKTVQAQPPAACQHHGHGLDALQRQYTNELKKLRDELDNAIHFRQRAEEVAAECQAELNAERQKYSSLGAQLHTLQTSMNTIQDQLDISITDNTSLEARLSHVVSVSNAQQDKIVTLEIALADMSSGLASSQETCATLARDKRRLEEEVVAVRLYQVEEVAAPSPVEAILDLKRESKTVQTEDESSSLPTHRHLGEWKDTLRGLASDLKTIRGDVGAMQAAALPSLDQLYQYTSRPKNPHGAYVNALSAQVRSLREEWHAAKDTWAAISAESLAFVTDQLTTFSIVLSARNAQTRNRQQLAALRVQALRSERDDLKATVMTWQADVEAHVKQVLVAQDRHLQRASRGAEGTERQLMAREDTTSPHFRYVLIPSPSDAISWVTLERRLGQLKTPFHRLMSSLEQANYVLKLLVAFLDAIPAPAFDMNSPEVEHILTSWTSDVMARTAAARWLSAMYFNHPTNESSFRFTGLTREVKDAILVLIVPLLLKAKRQVQVRRKRQPTTDAKWDIAIEASPKRQPQPQSAVFKAIQRRLSELQK</sequence>